<dbReference type="RefSeq" id="WP_154481186.1">
    <property type="nucleotide sequence ID" value="NZ_VUNF01000015.1"/>
</dbReference>
<dbReference type="InterPro" id="IPR008767">
    <property type="entry name" value="Phage_SPP1_head-tail_adaptor"/>
</dbReference>
<proteinExistence type="predicted"/>
<comment type="caution">
    <text evidence="1">The sequence shown here is derived from an EMBL/GenBank/DDBJ whole genome shotgun (WGS) entry which is preliminary data.</text>
</comment>
<reference evidence="1 2" key="1">
    <citation type="submission" date="2019-08" db="EMBL/GenBank/DDBJ databases">
        <title>In-depth cultivation of the pig gut microbiome towards novel bacterial diversity and tailored functional studies.</title>
        <authorList>
            <person name="Wylensek D."/>
            <person name="Hitch T.C.A."/>
            <person name="Clavel T."/>
        </authorList>
    </citation>
    <scope>NUCLEOTIDE SEQUENCE [LARGE SCALE GENOMIC DNA]</scope>
    <source>
        <strain evidence="1 2">LKV-178-WT-2C</strain>
    </source>
</reference>
<dbReference type="InterPro" id="IPR038666">
    <property type="entry name" value="SSP1_head-tail_sf"/>
</dbReference>
<dbReference type="AlphaFoldDB" id="A0A6I2TWL6"/>
<sequence>MIAGRMKYKLELLEPVISSNDYGAENTEYRSTRTVHAERVKQSGNRSEEVGEHFSDYSAEFNIRDVHPVEENWRARQIGGHLYTVTNIIPNLDKGMKTLVCVRVNE</sequence>
<dbReference type="Gene3D" id="2.40.10.270">
    <property type="entry name" value="Bacteriophage SPP1 head-tail adaptor protein"/>
    <property type="match status" value="1"/>
</dbReference>
<organism evidence="1 2">
    <name type="scientific">Segatella copri</name>
    <dbReference type="NCBI Taxonomy" id="165179"/>
    <lineage>
        <taxon>Bacteria</taxon>
        <taxon>Pseudomonadati</taxon>
        <taxon>Bacteroidota</taxon>
        <taxon>Bacteroidia</taxon>
        <taxon>Bacteroidales</taxon>
        <taxon>Prevotellaceae</taxon>
        <taxon>Segatella</taxon>
    </lineage>
</organism>
<dbReference type="Proteomes" id="UP000450161">
    <property type="component" value="Unassembled WGS sequence"/>
</dbReference>
<evidence type="ECO:0000313" key="2">
    <source>
        <dbReference type="Proteomes" id="UP000450161"/>
    </source>
</evidence>
<dbReference type="EMBL" id="VUNF01000015">
    <property type="protein sequence ID" value="MST77765.1"/>
    <property type="molecule type" value="Genomic_DNA"/>
</dbReference>
<name>A0A6I2TWL6_9BACT</name>
<gene>
    <name evidence="1" type="ORF">FYJ72_08745</name>
</gene>
<protein>
    <submittedName>
        <fullName evidence="1">Head-tail adaptor protein</fullName>
    </submittedName>
</protein>
<evidence type="ECO:0000313" key="1">
    <source>
        <dbReference type="EMBL" id="MST77765.1"/>
    </source>
</evidence>
<accession>A0A6I2TWL6</accession>
<dbReference type="Pfam" id="PF05521">
    <property type="entry name" value="Phage_HCP"/>
    <property type="match status" value="1"/>
</dbReference>